<dbReference type="SUPFAM" id="SSF52540">
    <property type="entry name" value="P-loop containing nucleoside triphosphate hydrolases"/>
    <property type="match status" value="1"/>
</dbReference>
<dbReference type="Gramene" id="OMERI11G06200.1">
    <property type="protein sequence ID" value="OMERI11G06200.1"/>
    <property type="gene ID" value="OMERI11G06200"/>
</dbReference>
<dbReference type="InterPro" id="IPR044974">
    <property type="entry name" value="Disease_R_plants"/>
</dbReference>
<dbReference type="Pfam" id="PF23598">
    <property type="entry name" value="LRR_14"/>
    <property type="match status" value="2"/>
</dbReference>
<feature type="domain" description="NB-ARC" evidence="8">
    <location>
        <begin position="177"/>
        <end position="351"/>
    </location>
</feature>
<feature type="domain" description="Disease resistance N-terminal" evidence="9">
    <location>
        <begin position="25"/>
        <end position="105"/>
    </location>
</feature>
<evidence type="ECO:0000256" key="7">
    <source>
        <dbReference type="SAM" id="MobiDB-lite"/>
    </source>
</evidence>
<dbReference type="GO" id="GO:0043531">
    <property type="term" value="F:ADP binding"/>
    <property type="evidence" value="ECO:0007669"/>
    <property type="project" value="InterPro"/>
</dbReference>
<dbReference type="InterPro" id="IPR042197">
    <property type="entry name" value="Apaf_helical"/>
</dbReference>
<feature type="domain" description="Disease resistance R13L4/SHOC-2-like LRR" evidence="11">
    <location>
        <begin position="1115"/>
        <end position="1479"/>
    </location>
</feature>
<keyword evidence="3" id="KW-0677">Repeat</keyword>
<comment type="similarity">
    <text evidence="1">Belongs to the disease resistance NB-LRR family.</text>
</comment>
<dbReference type="Pfam" id="PF23559">
    <property type="entry name" value="WHD_DRP"/>
    <property type="match status" value="2"/>
</dbReference>
<dbReference type="Gene3D" id="1.10.10.10">
    <property type="entry name" value="Winged helix-like DNA-binding domain superfamily/Winged helix DNA-binding domain"/>
    <property type="match status" value="2"/>
</dbReference>
<reference evidence="12" key="2">
    <citation type="submission" date="2018-05" db="EMBL/GenBank/DDBJ databases">
        <title>OmerRS3 (Oryza meridionalis Reference Sequence Version 3).</title>
        <authorList>
            <person name="Zhang J."/>
            <person name="Kudrna D."/>
            <person name="Lee S."/>
            <person name="Talag J."/>
            <person name="Welchert J."/>
            <person name="Wing R.A."/>
        </authorList>
    </citation>
    <scope>NUCLEOTIDE SEQUENCE [LARGE SCALE GENOMIC DNA]</scope>
    <source>
        <strain evidence="12">cv. OR44</strain>
    </source>
</reference>
<evidence type="ECO:0000259" key="11">
    <source>
        <dbReference type="Pfam" id="PF23598"/>
    </source>
</evidence>
<dbReference type="GO" id="GO:0002758">
    <property type="term" value="P:innate immune response-activating signaling pathway"/>
    <property type="evidence" value="ECO:0007669"/>
    <property type="project" value="UniProtKB-ARBA"/>
</dbReference>
<feature type="domain" description="Disease resistance R13L4/SHOC-2-like LRR" evidence="11">
    <location>
        <begin position="570"/>
        <end position="884"/>
    </location>
</feature>
<dbReference type="InterPro" id="IPR058922">
    <property type="entry name" value="WHD_DRP"/>
</dbReference>
<dbReference type="InterPro" id="IPR041118">
    <property type="entry name" value="Rx_N"/>
</dbReference>
<evidence type="ECO:0000256" key="5">
    <source>
        <dbReference type="ARBA" id="ARBA00022821"/>
    </source>
</evidence>
<dbReference type="FunFam" id="1.10.10.10:FF:000322">
    <property type="entry name" value="Probable disease resistance protein At1g63360"/>
    <property type="match status" value="2"/>
</dbReference>
<protein>
    <submittedName>
        <fullName evidence="12">Uncharacterized protein</fullName>
    </submittedName>
</protein>
<evidence type="ECO:0000256" key="3">
    <source>
        <dbReference type="ARBA" id="ARBA00022737"/>
    </source>
</evidence>
<dbReference type="eggNOG" id="KOG4658">
    <property type="taxonomic scope" value="Eukaryota"/>
</dbReference>
<evidence type="ECO:0000256" key="6">
    <source>
        <dbReference type="ARBA" id="ARBA00023054"/>
    </source>
</evidence>
<sequence>MAEAVLLAISKISIALGDEATRAVIAKLSGKVTNLRELPDKVEYIRRELRVMKDVIQDLDSTNTNMNVVKGWIDELRKLAYRVEDIMDKYSYYACQLQQEGSVMRFVRRAHYAGVFSEVASEVMKIKGDIEQVKRQQTEWLPTVQLIPRTPTDIETPQSQGRRKLLECGDPVGIEYNRKRLLELLYSEEPGHKVITVSGMGGLGKTTLALDVYERENIKFPVHAWITVSQTCTVISLLRQLVRPLIRMEQESSESKEDLINKMSVHELTEELNRGTKNCTSCLIVLDDVWDQNVYFEIQGMLKNLQASRIIITTRMEHVAVLAPSECHLKIQALGEIDAFNLFCRRAFYNRKDHRCPLDLENVAASIVGKCKGLPLALVTMGGLMSTKLQTEHAWQQMYNQLRSELAKNDDVKAILKLSYHALPADQKNCFLYCSLFPEDFRIPRESLVRYWVAEGFAVRIEHNRPEDVAEINLMELIHRNMLEVDEYDELGKVNSCKMHDIVRNLALSIAGQERFGYANDYGAVEKVDWEVRRLSLFLNNGKSCASTVKFPHLRTLLETTTHPPGLLSSILSESKYLTVLELQDSYITEVPACIGKLFNLHYIGLRRTRLSSLPESIEKLSNLQTLDIKQTKIEKLPRGIAKIKKLRHLLAERYDGEKHSEFRYFKGVQAPKDLSKLEELQTLETVEASKDLAEQLKELMQIRSIWIDNISSADCGNIFATLSTMPLLSSLLLSARYENEPLCFEALQPMSKELRRLIIRGQWAKGTLDYPIFRSHTTHLKYLALSWCNLGEDPLGMLASHLSNLTYLRLNNMHSSKTLVLDAEAFPHLKTLVLMHMPDVNQINITDGALPCIEGLYIVSLWKLDKVPQGIESLASLKKLWLKDLHKDFKTQWKGDGMHQKMLHVAEVPVLKLVRRSYLGPRTCKCDGHPLSLVSVANFLRRVNSLTESSDDICHRLGSQVEKAPAFQELREVLMSNYGNLSDHLVKTCLLYMSVFPKGFEIRRNSLARRWVAEGYAQSVGKFTDETVAHQNFKKLLDQNIIEPMGACDNARVKTCRTHAVMREFMLHRSFCDHFIGSLDTMSESDDPSTFRHLFIQNCTNINILRLAKKKLRARSLTIFGSGGGGAVSCMRDAPALDLKECNDFDDNRVKGIMKDNLSRLKYLSLGSATTKLPKAIENLQCLHTLELRKTNVVALPIEVIKLPHLVHLFGKVKLRKKRSIHAVQVIDDIISNKKSIGQKSKLQTLSGFIIDKDSIIPQLMVHMRGLRKVKIWCDYSTGEGNTIHLKEAIENMVMYEMDTGVGVRSLSLYLGNALENLLGRLGETNGFLTTLKLHGRLSQFPKFVTSLTGIKGLCLSSTNLTGSDLSGSGLGDLPCLLYLKLVEYNLVGFVIKKGDYPVLQRLCLVVESPTPVLPTIEEEALPELVSLHLLCVRLGDLAGINIRNHTNLQEVALDSAISMETIITWENEARKHPKRPKVLFFKRVGTPNTGCTVKYTATERPKTPESTGPGESMEIDN</sequence>
<dbReference type="Pfam" id="PF18052">
    <property type="entry name" value="Rx_N"/>
    <property type="match status" value="1"/>
</dbReference>
<evidence type="ECO:0000259" key="10">
    <source>
        <dbReference type="Pfam" id="PF23559"/>
    </source>
</evidence>
<name>A0A0E0F3U8_9ORYZ</name>
<dbReference type="Pfam" id="PF00931">
    <property type="entry name" value="NB-ARC"/>
    <property type="match status" value="1"/>
</dbReference>
<keyword evidence="5" id="KW-0611">Plant defense</keyword>
<dbReference type="Gene3D" id="3.40.50.300">
    <property type="entry name" value="P-loop containing nucleotide triphosphate hydrolases"/>
    <property type="match status" value="1"/>
</dbReference>
<dbReference type="InterPro" id="IPR002182">
    <property type="entry name" value="NB-ARC"/>
</dbReference>
<feature type="region of interest" description="Disordered" evidence="7">
    <location>
        <begin position="1499"/>
        <end position="1519"/>
    </location>
</feature>
<organism evidence="12">
    <name type="scientific">Oryza meridionalis</name>
    <dbReference type="NCBI Taxonomy" id="40149"/>
    <lineage>
        <taxon>Eukaryota</taxon>
        <taxon>Viridiplantae</taxon>
        <taxon>Streptophyta</taxon>
        <taxon>Embryophyta</taxon>
        <taxon>Tracheophyta</taxon>
        <taxon>Spermatophyta</taxon>
        <taxon>Magnoliopsida</taxon>
        <taxon>Liliopsida</taxon>
        <taxon>Poales</taxon>
        <taxon>Poaceae</taxon>
        <taxon>BOP clade</taxon>
        <taxon>Oryzoideae</taxon>
        <taxon>Oryzeae</taxon>
        <taxon>Oryzinae</taxon>
        <taxon>Oryza</taxon>
    </lineage>
</organism>
<evidence type="ECO:0000256" key="2">
    <source>
        <dbReference type="ARBA" id="ARBA00022614"/>
    </source>
</evidence>
<dbReference type="Gene3D" id="3.80.10.10">
    <property type="entry name" value="Ribonuclease Inhibitor"/>
    <property type="match status" value="2"/>
</dbReference>
<keyword evidence="2" id="KW-0433">Leucine-rich repeat</keyword>
<evidence type="ECO:0000313" key="13">
    <source>
        <dbReference type="Proteomes" id="UP000008021"/>
    </source>
</evidence>
<dbReference type="InterPro" id="IPR055414">
    <property type="entry name" value="LRR_R13L4/SHOC2-like"/>
</dbReference>
<dbReference type="InterPro" id="IPR027417">
    <property type="entry name" value="P-loop_NTPase"/>
</dbReference>
<dbReference type="STRING" id="40149.A0A0E0F3U8"/>
<dbReference type="HOGENOM" id="CLU_000837_21_3_1"/>
<dbReference type="InterPro" id="IPR032675">
    <property type="entry name" value="LRR_dom_sf"/>
</dbReference>
<evidence type="ECO:0000313" key="12">
    <source>
        <dbReference type="EnsemblPlants" id="OMERI11G06200.1"/>
    </source>
</evidence>
<evidence type="ECO:0000256" key="1">
    <source>
        <dbReference type="ARBA" id="ARBA00008894"/>
    </source>
</evidence>
<reference evidence="12" key="1">
    <citation type="submission" date="2015-04" db="UniProtKB">
        <authorList>
            <consortium name="EnsemblPlants"/>
        </authorList>
    </citation>
    <scope>IDENTIFICATION</scope>
</reference>
<evidence type="ECO:0000259" key="8">
    <source>
        <dbReference type="Pfam" id="PF00931"/>
    </source>
</evidence>
<dbReference type="InterPro" id="IPR036388">
    <property type="entry name" value="WH-like_DNA-bd_sf"/>
</dbReference>
<keyword evidence="13" id="KW-1185">Reference proteome</keyword>
<dbReference type="PANTHER" id="PTHR23155">
    <property type="entry name" value="DISEASE RESISTANCE PROTEIN RP"/>
    <property type="match status" value="1"/>
</dbReference>
<dbReference type="SUPFAM" id="SSF52058">
    <property type="entry name" value="L domain-like"/>
    <property type="match status" value="2"/>
</dbReference>
<feature type="domain" description="Disease resistance protein winged helix" evidence="10">
    <location>
        <begin position="436"/>
        <end position="507"/>
    </location>
</feature>
<dbReference type="Gene3D" id="1.10.8.430">
    <property type="entry name" value="Helical domain of apoptotic protease-activating factors"/>
    <property type="match status" value="1"/>
</dbReference>
<dbReference type="GO" id="GO:0042742">
    <property type="term" value="P:defense response to bacterium"/>
    <property type="evidence" value="ECO:0007669"/>
    <property type="project" value="UniProtKB-ARBA"/>
</dbReference>
<accession>A0A0E0F3U8</accession>
<evidence type="ECO:0000259" key="9">
    <source>
        <dbReference type="Pfam" id="PF18052"/>
    </source>
</evidence>
<dbReference type="PRINTS" id="PR00364">
    <property type="entry name" value="DISEASERSIST"/>
</dbReference>
<keyword evidence="6" id="KW-0175">Coiled coil</keyword>
<dbReference type="Proteomes" id="UP000008021">
    <property type="component" value="Chromosome 11"/>
</dbReference>
<proteinExistence type="inferred from homology"/>
<evidence type="ECO:0000256" key="4">
    <source>
        <dbReference type="ARBA" id="ARBA00022741"/>
    </source>
</evidence>
<feature type="domain" description="Disease resistance protein winged helix" evidence="10">
    <location>
        <begin position="996"/>
        <end position="1066"/>
    </location>
</feature>
<dbReference type="GO" id="GO:0009626">
    <property type="term" value="P:plant-type hypersensitive response"/>
    <property type="evidence" value="ECO:0007669"/>
    <property type="project" value="UniProtKB-ARBA"/>
</dbReference>
<dbReference type="Gene3D" id="1.20.5.4130">
    <property type="match status" value="1"/>
</dbReference>
<keyword evidence="4" id="KW-0547">Nucleotide-binding</keyword>
<dbReference type="EnsemblPlants" id="OMERI11G06200.1">
    <property type="protein sequence ID" value="OMERI11G06200.1"/>
    <property type="gene ID" value="OMERI11G06200"/>
</dbReference>
<dbReference type="PANTHER" id="PTHR23155:SF1216">
    <property type="entry name" value="OS04G0219600 PROTEIN"/>
    <property type="match status" value="1"/>
</dbReference>